<keyword evidence="7 9" id="KW-0862">Zinc</keyword>
<dbReference type="PROSITE" id="PS00483">
    <property type="entry name" value="DIHYDROOROTASE_2"/>
    <property type="match status" value="1"/>
</dbReference>
<dbReference type="InterPro" id="IPR002195">
    <property type="entry name" value="Dihydroorotase_CS"/>
</dbReference>
<comment type="pathway">
    <text evidence="2 9 10">Pyrimidine metabolism; UMP biosynthesis via de novo pathway; (S)-dihydroorotate from bicarbonate: step 3/3.</text>
</comment>
<dbReference type="InterPro" id="IPR004721">
    <property type="entry name" value="DHOdimr"/>
</dbReference>
<evidence type="ECO:0000256" key="6">
    <source>
        <dbReference type="ARBA" id="ARBA00022801"/>
    </source>
</evidence>
<comment type="catalytic activity">
    <reaction evidence="9 10">
        <text>(S)-dihydroorotate + H2O = N-carbamoyl-L-aspartate + H(+)</text>
        <dbReference type="Rhea" id="RHEA:24296"/>
        <dbReference type="ChEBI" id="CHEBI:15377"/>
        <dbReference type="ChEBI" id="CHEBI:15378"/>
        <dbReference type="ChEBI" id="CHEBI:30864"/>
        <dbReference type="ChEBI" id="CHEBI:32814"/>
        <dbReference type="EC" id="3.5.2.3"/>
    </reaction>
</comment>
<evidence type="ECO:0000256" key="10">
    <source>
        <dbReference type="RuleBase" id="RU003440"/>
    </source>
</evidence>
<evidence type="ECO:0000256" key="9">
    <source>
        <dbReference type="HAMAP-Rule" id="MF_00219"/>
    </source>
</evidence>
<comment type="function">
    <text evidence="1 9">Catalyzes the reversible cyclization of carbamoyl aspartate to dihydroorotate.</text>
</comment>
<feature type="binding site" evidence="9">
    <location>
        <position position="41"/>
    </location>
    <ligand>
        <name>substrate</name>
    </ligand>
</feature>
<evidence type="ECO:0000256" key="4">
    <source>
        <dbReference type="ARBA" id="ARBA00012860"/>
    </source>
</evidence>
<dbReference type="PANTHER" id="PTHR43137">
    <property type="entry name" value="DIHYDROOROTASE"/>
    <property type="match status" value="1"/>
</dbReference>
<feature type="binding site" description="via carbamate group" evidence="9">
    <location>
        <position position="99"/>
    </location>
    <ligand>
        <name>Zn(2+)</name>
        <dbReference type="ChEBI" id="CHEBI:29105"/>
        <label>1</label>
    </ligand>
</feature>
<feature type="binding site" evidence="9">
    <location>
        <position position="263"/>
    </location>
    <ligand>
        <name>substrate</name>
    </ligand>
</feature>
<evidence type="ECO:0000256" key="2">
    <source>
        <dbReference type="ARBA" id="ARBA00004880"/>
    </source>
</evidence>
<protein>
    <recommendedName>
        <fullName evidence="4 9">Dihydroorotase</fullName>
        <shortName evidence="9">DHOase</shortName>
        <ecNumber evidence="4 9">3.5.2.3</ecNumber>
    </recommendedName>
</protein>
<dbReference type="PROSITE" id="PS00482">
    <property type="entry name" value="DIHYDROOROTASE_1"/>
    <property type="match status" value="1"/>
</dbReference>
<organism evidence="12 13">
    <name type="scientific">Salipiger pallidus</name>
    <dbReference type="NCBI Taxonomy" id="1775170"/>
    <lineage>
        <taxon>Bacteria</taxon>
        <taxon>Pseudomonadati</taxon>
        <taxon>Pseudomonadota</taxon>
        <taxon>Alphaproteobacteria</taxon>
        <taxon>Rhodobacterales</taxon>
        <taxon>Roseobacteraceae</taxon>
        <taxon>Salipiger</taxon>
    </lineage>
</organism>
<gene>
    <name evidence="9 12" type="primary">pyrC</name>
    <name evidence="12" type="ORF">GCM10011415_03190</name>
</gene>
<evidence type="ECO:0000256" key="1">
    <source>
        <dbReference type="ARBA" id="ARBA00002368"/>
    </source>
</evidence>
<dbReference type="GO" id="GO:0044205">
    <property type="term" value="P:'de novo' UMP biosynthetic process"/>
    <property type="evidence" value="ECO:0007669"/>
    <property type="project" value="UniProtKB-UniRule"/>
</dbReference>
<dbReference type="EC" id="3.5.2.3" evidence="4 9"/>
<dbReference type="Gene3D" id="3.20.20.140">
    <property type="entry name" value="Metal-dependent hydrolases"/>
    <property type="match status" value="1"/>
</dbReference>
<comment type="subunit">
    <text evidence="9">Homodimer.</text>
</comment>
<dbReference type="GO" id="GO:0008270">
    <property type="term" value="F:zinc ion binding"/>
    <property type="evidence" value="ECO:0007669"/>
    <property type="project" value="UniProtKB-UniRule"/>
</dbReference>
<dbReference type="RefSeq" id="WP_188788152.1">
    <property type="nucleotide sequence ID" value="NZ_BMJV01000001.1"/>
</dbReference>
<dbReference type="PIRSF" id="PIRSF001237">
    <property type="entry name" value="DHOdimr"/>
    <property type="match status" value="1"/>
</dbReference>
<accession>A0A8J3EER8</accession>
<reference evidence="12" key="2">
    <citation type="submission" date="2020-09" db="EMBL/GenBank/DDBJ databases">
        <authorList>
            <person name="Sun Q."/>
            <person name="Zhou Y."/>
        </authorList>
    </citation>
    <scope>NUCLEOTIDE SEQUENCE</scope>
    <source>
        <strain evidence="12">CGMCC 1.15762</strain>
    </source>
</reference>
<comment type="similarity">
    <text evidence="3 9 10">Belongs to the metallo-dependent hydrolases superfamily. DHOase family. Class II DHOase subfamily.</text>
</comment>
<comment type="caution">
    <text evidence="12">The sequence shown here is derived from an EMBL/GenBank/DDBJ whole genome shotgun (WGS) entry which is preliminary data.</text>
</comment>
<dbReference type="NCBIfam" id="TIGR00856">
    <property type="entry name" value="pyrC_dimer"/>
    <property type="match status" value="1"/>
</dbReference>
<dbReference type="SUPFAM" id="SSF51556">
    <property type="entry name" value="Metallo-dependent hydrolases"/>
    <property type="match status" value="1"/>
</dbReference>
<feature type="binding site" evidence="9">
    <location>
        <begin position="15"/>
        <end position="17"/>
    </location>
    <ligand>
        <name>substrate</name>
    </ligand>
</feature>
<dbReference type="CDD" id="cd01294">
    <property type="entry name" value="DHOase"/>
    <property type="match status" value="1"/>
</dbReference>
<dbReference type="UniPathway" id="UPA00070">
    <property type="reaction ID" value="UER00117"/>
</dbReference>
<keyword evidence="8 9" id="KW-0665">Pyrimidine biosynthesis</keyword>
<feature type="binding site" evidence="9">
    <location>
        <position position="174"/>
    </location>
    <ligand>
        <name>Zn(2+)</name>
        <dbReference type="ChEBI" id="CHEBI:29105"/>
        <label>2</label>
    </ligand>
</feature>
<dbReference type="PANTHER" id="PTHR43137:SF1">
    <property type="entry name" value="DIHYDROOROTASE"/>
    <property type="match status" value="1"/>
</dbReference>
<feature type="binding site" evidence="9">
    <location>
        <position position="13"/>
    </location>
    <ligand>
        <name>Zn(2+)</name>
        <dbReference type="ChEBI" id="CHEBI:29105"/>
        <label>1</label>
    </ligand>
</feature>
<dbReference type="AlphaFoldDB" id="A0A8J3EER8"/>
<evidence type="ECO:0000259" key="11">
    <source>
        <dbReference type="Pfam" id="PF01979"/>
    </source>
</evidence>
<feature type="binding site" evidence="9">
    <location>
        <position position="247"/>
    </location>
    <ligand>
        <name>Zn(2+)</name>
        <dbReference type="ChEBI" id="CHEBI:29105"/>
        <label>1</label>
    </ligand>
</feature>
<dbReference type="GO" id="GO:0004151">
    <property type="term" value="F:dihydroorotase activity"/>
    <property type="evidence" value="ECO:0007669"/>
    <property type="project" value="UniProtKB-UniRule"/>
</dbReference>
<name>A0A8J3EER8_9RHOB</name>
<evidence type="ECO:0000256" key="7">
    <source>
        <dbReference type="ARBA" id="ARBA00022833"/>
    </source>
</evidence>
<feature type="binding site" evidence="9">
    <location>
        <position position="15"/>
    </location>
    <ligand>
        <name>Zn(2+)</name>
        <dbReference type="ChEBI" id="CHEBI:29105"/>
        <label>1</label>
    </ligand>
</feature>
<evidence type="ECO:0000313" key="12">
    <source>
        <dbReference type="EMBL" id="GGG60611.1"/>
    </source>
</evidence>
<evidence type="ECO:0000256" key="5">
    <source>
        <dbReference type="ARBA" id="ARBA00022723"/>
    </source>
</evidence>
<feature type="binding site" evidence="9">
    <location>
        <position position="136"/>
    </location>
    <ligand>
        <name>Zn(2+)</name>
        <dbReference type="ChEBI" id="CHEBI:29105"/>
        <label>2</label>
    </ligand>
</feature>
<dbReference type="HAMAP" id="MF_00219">
    <property type="entry name" value="PyrC_classII"/>
    <property type="match status" value="1"/>
</dbReference>
<feature type="active site" evidence="9">
    <location>
        <position position="247"/>
    </location>
</feature>
<comment type="cofactor">
    <cofactor evidence="9 10">
        <name>Zn(2+)</name>
        <dbReference type="ChEBI" id="CHEBI:29105"/>
    </cofactor>
    <text evidence="9 10">Binds 2 Zn(2+) ions per subunit.</text>
</comment>
<evidence type="ECO:0000256" key="8">
    <source>
        <dbReference type="ARBA" id="ARBA00022975"/>
    </source>
</evidence>
<dbReference type="EMBL" id="BMJV01000001">
    <property type="protein sequence ID" value="GGG60611.1"/>
    <property type="molecule type" value="Genomic_DNA"/>
</dbReference>
<feature type="binding site" description="via carbamate group" evidence="9">
    <location>
        <position position="99"/>
    </location>
    <ligand>
        <name>Zn(2+)</name>
        <dbReference type="ChEBI" id="CHEBI:29105"/>
        <label>2</label>
    </ligand>
</feature>
<evidence type="ECO:0000313" key="13">
    <source>
        <dbReference type="Proteomes" id="UP000617145"/>
    </source>
</evidence>
<evidence type="ECO:0000256" key="3">
    <source>
        <dbReference type="ARBA" id="ARBA00005631"/>
    </source>
</evidence>
<dbReference type="GO" id="GO:0005829">
    <property type="term" value="C:cytosol"/>
    <property type="evidence" value="ECO:0007669"/>
    <property type="project" value="TreeGrafter"/>
</dbReference>
<dbReference type="Pfam" id="PF01979">
    <property type="entry name" value="Amidohydro_1"/>
    <property type="match status" value="1"/>
</dbReference>
<feature type="domain" description="Amidohydrolase-related" evidence="11">
    <location>
        <begin position="11"/>
        <end position="304"/>
    </location>
</feature>
<sequence length="346" mass="37163">MTEITLRRPDDWHLHLRDGAMLQAVTPETARHFGRAIIMPNLVPPVVTGADAAAYRSRIMAAVPEGSGFTPLMTLYLTEQTDPADVVKAKQDGLITALKLYPAGATTNSASGVRDFDKVRPVLEAMAEHGIPLCVHGEVVDGDVDIFDREAVFIDRVLDPIRRATPGLKVVMEHITTKDGVDYARAGGDTLGATITTHHLVINRNHILVGGIKPHYYCLPVAKRETHRAALVEAATSGDPSFFLGTDSAPHTDPNKESACGCAGCFTAPNTMSILAEVFEKAGALDKLEGFTSLNGPAFYGLPANEDHITLTKGEPVSYPAKIDTGDGPLTVFEPGFPLHWHVTEA</sequence>
<keyword evidence="13" id="KW-1185">Reference proteome</keyword>
<feature type="binding site" evidence="9">
    <location>
        <position position="219"/>
    </location>
    <ligand>
        <name>substrate</name>
    </ligand>
</feature>
<dbReference type="Proteomes" id="UP000617145">
    <property type="component" value="Unassembled WGS sequence"/>
</dbReference>
<dbReference type="InterPro" id="IPR006680">
    <property type="entry name" value="Amidohydro-rel"/>
</dbReference>
<dbReference type="InterPro" id="IPR032466">
    <property type="entry name" value="Metal_Hydrolase"/>
</dbReference>
<proteinExistence type="inferred from homology"/>
<dbReference type="GO" id="GO:0006207">
    <property type="term" value="P:'de novo' pyrimidine nucleobase biosynthetic process"/>
    <property type="evidence" value="ECO:0007669"/>
    <property type="project" value="TreeGrafter"/>
</dbReference>
<feature type="modified residue" description="N6-carboxylysine" evidence="9">
    <location>
        <position position="99"/>
    </location>
</feature>
<feature type="binding site" evidence="9">
    <location>
        <position position="251"/>
    </location>
    <ligand>
        <name>substrate</name>
    </ligand>
</feature>
<feature type="binding site" evidence="9">
    <location>
        <position position="136"/>
    </location>
    <ligand>
        <name>substrate</name>
    </ligand>
</feature>
<keyword evidence="5 9" id="KW-0479">Metal-binding</keyword>
<keyword evidence="6 9" id="KW-0378">Hydrolase</keyword>
<reference evidence="12" key="1">
    <citation type="journal article" date="2014" name="Int. J. Syst. Evol. Microbiol.">
        <title>Complete genome sequence of Corynebacterium casei LMG S-19264T (=DSM 44701T), isolated from a smear-ripened cheese.</title>
        <authorList>
            <consortium name="US DOE Joint Genome Institute (JGI-PGF)"/>
            <person name="Walter F."/>
            <person name="Albersmeier A."/>
            <person name="Kalinowski J."/>
            <person name="Ruckert C."/>
        </authorList>
    </citation>
    <scope>NUCLEOTIDE SEQUENCE</scope>
    <source>
        <strain evidence="12">CGMCC 1.15762</strain>
    </source>
</reference>